<proteinExistence type="predicted"/>
<accession>A0A2N8TL41</accession>
<evidence type="ECO:0000256" key="1">
    <source>
        <dbReference type="SAM" id="MobiDB-lite"/>
    </source>
</evidence>
<dbReference type="Pfam" id="PF19698">
    <property type="entry name" value="DUF6197"/>
    <property type="match status" value="1"/>
</dbReference>
<feature type="region of interest" description="Disordered" evidence="1">
    <location>
        <begin position="1"/>
        <end position="100"/>
    </location>
</feature>
<dbReference type="InterPro" id="IPR045677">
    <property type="entry name" value="DUF6197"/>
</dbReference>
<comment type="caution">
    <text evidence="2">The sequence shown here is derived from an EMBL/GenBank/DDBJ whole genome shotgun (WGS) entry which is preliminary data.</text>
</comment>
<feature type="compositionally biased region" description="Basic residues" evidence="1">
    <location>
        <begin position="63"/>
        <end position="76"/>
    </location>
</feature>
<reference evidence="2 3" key="1">
    <citation type="submission" date="2018-01" db="EMBL/GenBank/DDBJ databases">
        <title>Draft genome sequence of Streptomyces sp. 13K301.</title>
        <authorList>
            <person name="Sahin N."/>
            <person name="Saygin H."/>
            <person name="Ay H."/>
        </authorList>
    </citation>
    <scope>NUCLEOTIDE SEQUENCE [LARGE SCALE GENOMIC DNA]</scope>
    <source>
        <strain evidence="2 3">13K301</strain>
    </source>
</reference>
<dbReference type="Proteomes" id="UP000235943">
    <property type="component" value="Unassembled WGS sequence"/>
</dbReference>
<evidence type="ECO:0000313" key="2">
    <source>
        <dbReference type="EMBL" id="PNG19731.1"/>
    </source>
</evidence>
<keyword evidence="3" id="KW-1185">Reference proteome</keyword>
<name>A0A2N8TL41_9ACTN</name>
<protein>
    <submittedName>
        <fullName evidence="2">Uncharacterized protein</fullName>
    </submittedName>
</protein>
<sequence>MTWTFARSWSESRSRPRHEGGRASRAPRRRRDRPDPRTRGHHAGTADGRRRRPAPDLRAPRSPPRHRTRAGGRRRLIPLNAPKGRPLVRLGDPTTGAPTRTEREAPMATLLQSSSRVLPLHQAPQARPTTVPGAYRAAARLLAVNGLYQGDFVPDAMNREMCIPHALRPMSIVAALKCVTTGDPHRTSLLADEAIAVLALRLEVDGEGPLFGGIFDLEAHVDSWGDVEGRTTESAVAVLEAAADANEVSA</sequence>
<organism evidence="2 3">
    <name type="scientific">Streptomyces cahuitamycinicus</name>
    <dbReference type="NCBI Taxonomy" id="2070367"/>
    <lineage>
        <taxon>Bacteria</taxon>
        <taxon>Bacillati</taxon>
        <taxon>Actinomycetota</taxon>
        <taxon>Actinomycetes</taxon>
        <taxon>Kitasatosporales</taxon>
        <taxon>Streptomycetaceae</taxon>
        <taxon>Streptomyces</taxon>
    </lineage>
</organism>
<gene>
    <name evidence="2" type="ORF">C1J00_24005</name>
</gene>
<evidence type="ECO:0000313" key="3">
    <source>
        <dbReference type="Proteomes" id="UP000235943"/>
    </source>
</evidence>
<dbReference type="OrthoDB" id="4230275at2"/>
<feature type="compositionally biased region" description="Basic and acidic residues" evidence="1">
    <location>
        <begin position="10"/>
        <end position="22"/>
    </location>
</feature>
<dbReference type="AlphaFoldDB" id="A0A2N8TL41"/>
<dbReference type="EMBL" id="POUC01000191">
    <property type="protein sequence ID" value="PNG19731.1"/>
    <property type="molecule type" value="Genomic_DNA"/>
</dbReference>